<feature type="chain" id="PRO_5018584903" evidence="1">
    <location>
        <begin position="22"/>
        <end position="252"/>
    </location>
</feature>
<dbReference type="OrthoDB" id="1251983at2"/>
<reference evidence="2 3" key="1">
    <citation type="submission" date="2019-01" db="EMBL/GenBank/DDBJ databases">
        <title>Whole Genome of Ornithobacterium rhinotracheale FARPER-174b.</title>
        <authorList>
            <person name="Tataje-Lavanda L.A."/>
            <person name="Montalvan A."/>
            <person name="Montesinos R."/>
            <person name="Zimic M."/>
            <person name="Fernandez-Sanchez M."/>
            <person name="Fernandez-Diaz M."/>
        </authorList>
    </citation>
    <scope>NUCLEOTIDE SEQUENCE [LARGE SCALE GENOMIC DNA]</scope>
    <source>
        <strain evidence="2 3">FARPER-174b</strain>
    </source>
</reference>
<dbReference type="RefSeq" id="WP_128502174.1">
    <property type="nucleotide sequence ID" value="NZ_CP035107.1"/>
</dbReference>
<feature type="signal peptide" evidence="1">
    <location>
        <begin position="1"/>
        <end position="21"/>
    </location>
</feature>
<evidence type="ECO:0000313" key="2">
    <source>
        <dbReference type="EMBL" id="QAR31735.1"/>
    </source>
</evidence>
<protein>
    <submittedName>
        <fullName evidence="2">Uncharacterized protein</fullName>
    </submittedName>
</protein>
<dbReference type="AlphaFoldDB" id="A0A3R5X0U3"/>
<keyword evidence="1" id="KW-0732">Signal</keyword>
<sequence>MMNLRFTLLSLLLSGSALIYAQQKGHVGVNTETPTESLHVEGSLRVTELPANGAQNAIRTTPEGNDAGSKNQTFNAIKTLVVDKNGVVGAIDALPSSMNNITAENINGTTVYTPVRRCVKATMGQSSGYTYATMTFDQAGYVFSLREHNAGKVRVDIKRTPQYANEDRRAKLSWVFNGGATEGGLGGDNLITNDIKFTGEDKRLADISYLTSKAARITIAIGYTAQTFFVDLTTSNQDKVKTANLCVEQTVL</sequence>
<name>A0A3R5X0U3_ORNRH</name>
<accession>A0A3R5X0U3</accession>
<gene>
    <name evidence="2" type="ORF">EQP59_10480</name>
</gene>
<dbReference type="Proteomes" id="UP000287701">
    <property type="component" value="Chromosome"/>
</dbReference>
<proteinExistence type="predicted"/>
<dbReference type="EMBL" id="CP035107">
    <property type="protein sequence ID" value="QAR31735.1"/>
    <property type="molecule type" value="Genomic_DNA"/>
</dbReference>
<organism evidence="2 3">
    <name type="scientific">Ornithobacterium rhinotracheale</name>
    <dbReference type="NCBI Taxonomy" id="28251"/>
    <lineage>
        <taxon>Bacteria</taxon>
        <taxon>Pseudomonadati</taxon>
        <taxon>Bacteroidota</taxon>
        <taxon>Flavobacteriia</taxon>
        <taxon>Flavobacteriales</taxon>
        <taxon>Weeksellaceae</taxon>
        <taxon>Ornithobacterium</taxon>
    </lineage>
</organism>
<evidence type="ECO:0000256" key="1">
    <source>
        <dbReference type="SAM" id="SignalP"/>
    </source>
</evidence>
<evidence type="ECO:0000313" key="3">
    <source>
        <dbReference type="Proteomes" id="UP000287701"/>
    </source>
</evidence>